<evidence type="ECO:0000256" key="9">
    <source>
        <dbReference type="RuleBase" id="RU003357"/>
    </source>
</evidence>
<feature type="signal peptide" evidence="10">
    <location>
        <begin position="1"/>
        <end position="26"/>
    </location>
</feature>
<evidence type="ECO:0000256" key="4">
    <source>
        <dbReference type="ARBA" id="ARBA00022692"/>
    </source>
</evidence>
<keyword evidence="4 8" id="KW-0812">Transmembrane</keyword>
<keyword evidence="7 8" id="KW-0998">Cell outer membrane</keyword>
<comment type="similarity">
    <text evidence="8 9">Belongs to the TonB-dependent receptor family.</text>
</comment>
<evidence type="ECO:0000256" key="6">
    <source>
        <dbReference type="ARBA" id="ARBA00023136"/>
    </source>
</evidence>
<proteinExistence type="inferred from homology"/>
<evidence type="ECO:0000313" key="13">
    <source>
        <dbReference type="EMBL" id="NME71813.1"/>
    </source>
</evidence>
<keyword evidence="10" id="KW-0732">Signal</keyword>
<dbReference type="Pfam" id="PF07715">
    <property type="entry name" value="Plug"/>
    <property type="match status" value="1"/>
</dbReference>
<evidence type="ECO:0000259" key="12">
    <source>
        <dbReference type="Pfam" id="PF07715"/>
    </source>
</evidence>
<dbReference type="Gene3D" id="2.60.40.1120">
    <property type="entry name" value="Carboxypeptidase-like, regulatory domain"/>
    <property type="match status" value="1"/>
</dbReference>
<dbReference type="InterPro" id="IPR008969">
    <property type="entry name" value="CarboxyPept-like_regulatory"/>
</dbReference>
<dbReference type="NCBIfam" id="TIGR04057">
    <property type="entry name" value="SusC_RagA_signa"/>
    <property type="match status" value="1"/>
</dbReference>
<accession>A0A7X9RZY9</accession>
<keyword evidence="5 9" id="KW-0798">TonB box</keyword>
<dbReference type="SUPFAM" id="SSF49464">
    <property type="entry name" value="Carboxypeptidase regulatory domain-like"/>
    <property type="match status" value="1"/>
</dbReference>
<dbReference type="NCBIfam" id="TIGR04056">
    <property type="entry name" value="OMP_RagA_SusC"/>
    <property type="match status" value="1"/>
</dbReference>
<feature type="chain" id="PRO_5030737434" evidence="10">
    <location>
        <begin position="27"/>
        <end position="1039"/>
    </location>
</feature>
<evidence type="ECO:0000256" key="1">
    <source>
        <dbReference type="ARBA" id="ARBA00004571"/>
    </source>
</evidence>
<dbReference type="Proteomes" id="UP000576082">
    <property type="component" value="Unassembled WGS sequence"/>
</dbReference>
<dbReference type="InterPro" id="IPR000531">
    <property type="entry name" value="Beta-barrel_TonB"/>
</dbReference>
<dbReference type="InterPro" id="IPR023997">
    <property type="entry name" value="TonB-dep_OMP_SusC/RagA_CS"/>
</dbReference>
<dbReference type="PROSITE" id="PS52016">
    <property type="entry name" value="TONB_DEPENDENT_REC_3"/>
    <property type="match status" value="1"/>
</dbReference>
<gene>
    <name evidence="13" type="ORF">HHU12_27860</name>
</gene>
<sequence>MKTNNNAKKLFLFILFYLCITEFATAQNPVFGIIKGGDGLPIPGVNIKIKGTAQGTVSDFEGKYKINSTEKNTVLIYSFIGFKTQEILVGNQTTINVSMQTEDMALKEVEVVAIGYGAKVKKKDLTGAVGSVHGEELTKSKATSFMEAMQGRASGVQIVSQSGEPGAGVNITIRGKNSLSMNSQPLYVVDGVQIEVNEGEVASGEFGSTQSYNPLSAINPNDILSVETLKDASATAIYGSRGANGVIIITTKKGQDGRFNINFDVSHGIANASNRLNVLDGNTYATMRFERDPNSTLYGEEIEGIRVPRIFPDSMMVNWQDEAFVQAHIQNYNISFNGGGKGFNYSSSFSYLDQQGIIRGTGYDRITGRININQNANKFVQLGGNLNFSNSNNNGAALNGGNGNFNGITQAIVSFNPILIDPSLDPDSYETGGLTSPYTMLTDAYKNVEMNRLLGTAYMQLNFTKKLRLRATVGTNRVLSESREFYGKNTSWGRAANGKGIIRNNNAASTFIRNILTYNNQFRRKHKIHAQAAFDAEKYEFKSSLIKTSGYVNEVVGVDDLGFAQNVETPSSNRQVNTRMSALGRLNYSFKNKYLFTFSYRADGSSKFNNNKWGYFPSAAIAWQLGEEKFMKGMENVVSTAKFRISTGATGNDRIPTDVAYSYASSADYGNGGTIDKGFAPLYTSFSGLKWETTWQHNIGVDFGFLEDRVNITADVYYKKTTDLLLYASVTGVSGQAKQWQNIGAVENKGLELALNTINIDKKNFQWSSNINITFNQNKILDLGGIEEIPFIIPGGYMTDLGRLVVGEAIGIAYGYVFEGIYQTEDFNSDGSLKEGVVSMAGRNVQPGDFKYRDLDGDGVVDSSNDKTIISQSLPQHFGGFSNTFKYKGFDMSILFRWSYGNDIYNAGRFRYEGGLGVQHINNVTQEFWENRWTEENPSNSYGRLSNAGAKDISSYYVEDASFLRLQNISLGYTFSGNLLDRINVEDVRVYGVADNLFVWTNYSGYDPEVSFNNPVMTGLDRIGYPRATTLTLGLNVNL</sequence>
<keyword evidence="13" id="KW-0675">Receptor</keyword>
<feature type="domain" description="TonB-dependent receptor plug" evidence="12">
    <location>
        <begin position="121"/>
        <end position="246"/>
    </location>
</feature>
<dbReference type="AlphaFoldDB" id="A0A7X9RZY9"/>
<evidence type="ECO:0000256" key="3">
    <source>
        <dbReference type="ARBA" id="ARBA00022452"/>
    </source>
</evidence>
<feature type="domain" description="TonB-dependent receptor-like beta-barrel" evidence="11">
    <location>
        <begin position="390"/>
        <end position="997"/>
    </location>
</feature>
<evidence type="ECO:0000313" key="14">
    <source>
        <dbReference type="Proteomes" id="UP000576082"/>
    </source>
</evidence>
<comment type="subcellular location">
    <subcellularLocation>
        <location evidence="1 8">Cell outer membrane</location>
        <topology evidence="1 8">Multi-pass membrane protein</topology>
    </subcellularLocation>
</comment>
<dbReference type="InterPro" id="IPR036942">
    <property type="entry name" value="Beta-barrel_TonB_sf"/>
</dbReference>
<dbReference type="InterPro" id="IPR023996">
    <property type="entry name" value="TonB-dep_OMP_SusC/RagA"/>
</dbReference>
<dbReference type="RefSeq" id="WP_169660019.1">
    <property type="nucleotide sequence ID" value="NZ_JABANE010000116.1"/>
</dbReference>
<dbReference type="GO" id="GO:0009279">
    <property type="term" value="C:cell outer membrane"/>
    <property type="evidence" value="ECO:0007669"/>
    <property type="project" value="UniProtKB-SubCell"/>
</dbReference>
<evidence type="ECO:0000256" key="8">
    <source>
        <dbReference type="PROSITE-ProRule" id="PRU01360"/>
    </source>
</evidence>
<evidence type="ECO:0000259" key="11">
    <source>
        <dbReference type="Pfam" id="PF00593"/>
    </source>
</evidence>
<protein>
    <submittedName>
        <fullName evidence="13">TonB-dependent receptor</fullName>
    </submittedName>
</protein>
<evidence type="ECO:0000256" key="5">
    <source>
        <dbReference type="ARBA" id="ARBA00023077"/>
    </source>
</evidence>
<dbReference type="Gene3D" id="2.40.170.20">
    <property type="entry name" value="TonB-dependent receptor, beta-barrel domain"/>
    <property type="match status" value="1"/>
</dbReference>
<keyword evidence="6 8" id="KW-0472">Membrane</keyword>
<keyword evidence="2 8" id="KW-0813">Transport</keyword>
<keyword evidence="14" id="KW-1185">Reference proteome</keyword>
<dbReference type="Gene3D" id="2.170.130.10">
    <property type="entry name" value="TonB-dependent receptor, plug domain"/>
    <property type="match status" value="1"/>
</dbReference>
<evidence type="ECO:0000256" key="10">
    <source>
        <dbReference type="SAM" id="SignalP"/>
    </source>
</evidence>
<evidence type="ECO:0000256" key="7">
    <source>
        <dbReference type="ARBA" id="ARBA00023237"/>
    </source>
</evidence>
<dbReference type="Pfam" id="PF00593">
    <property type="entry name" value="TonB_dep_Rec_b-barrel"/>
    <property type="match status" value="1"/>
</dbReference>
<keyword evidence="3 8" id="KW-1134">Transmembrane beta strand</keyword>
<dbReference type="Pfam" id="PF13715">
    <property type="entry name" value="CarbopepD_reg_2"/>
    <property type="match status" value="1"/>
</dbReference>
<dbReference type="InterPro" id="IPR012910">
    <property type="entry name" value="Plug_dom"/>
</dbReference>
<dbReference type="InterPro" id="IPR037066">
    <property type="entry name" value="Plug_dom_sf"/>
</dbReference>
<dbReference type="SUPFAM" id="SSF56935">
    <property type="entry name" value="Porins"/>
    <property type="match status" value="1"/>
</dbReference>
<organism evidence="13 14">
    <name type="scientific">Flammeovirga aprica JL-4</name>
    <dbReference type="NCBI Taxonomy" id="694437"/>
    <lineage>
        <taxon>Bacteria</taxon>
        <taxon>Pseudomonadati</taxon>
        <taxon>Bacteroidota</taxon>
        <taxon>Cytophagia</taxon>
        <taxon>Cytophagales</taxon>
        <taxon>Flammeovirgaceae</taxon>
        <taxon>Flammeovirga</taxon>
    </lineage>
</organism>
<evidence type="ECO:0000256" key="2">
    <source>
        <dbReference type="ARBA" id="ARBA00022448"/>
    </source>
</evidence>
<comment type="caution">
    <text evidence="13">The sequence shown here is derived from an EMBL/GenBank/DDBJ whole genome shotgun (WGS) entry which is preliminary data.</text>
</comment>
<dbReference type="InterPro" id="IPR039426">
    <property type="entry name" value="TonB-dep_rcpt-like"/>
</dbReference>
<name>A0A7X9RZY9_9BACT</name>
<reference evidence="13 14" key="1">
    <citation type="submission" date="2020-04" db="EMBL/GenBank/DDBJ databases">
        <title>Flammeovirga sp. SR4, a novel species isolated from seawater.</title>
        <authorList>
            <person name="Wang X."/>
        </authorList>
    </citation>
    <scope>NUCLEOTIDE SEQUENCE [LARGE SCALE GENOMIC DNA]</scope>
    <source>
        <strain evidence="13 14">ATCC 23126</strain>
    </source>
</reference>
<dbReference type="EMBL" id="JABANE010000116">
    <property type="protein sequence ID" value="NME71813.1"/>
    <property type="molecule type" value="Genomic_DNA"/>
</dbReference>